<evidence type="ECO:0000256" key="2">
    <source>
        <dbReference type="SAM" id="SignalP"/>
    </source>
</evidence>
<feature type="non-terminal residue" evidence="3">
    <location>
        <position position="184"/>
    </location>
</feature>
<feature type="signal peptide" evidence="2">
    <location>
        <begin position="1"/>
        <end position="22"/>
    </location>
</feature>
<protein>
    <submittedName>
        <fullName evidence="3">Uncharacterized protein</fullName>
    </submittedName>
</protein>
<keyword evidence="1" id="KW-1133">Transmembrane helix</keyword>
<feature type="transmembrane region" description="Helical" evidence="1">
    <location>
        <begin position="129"/>
        <end position="148"/>
    </location>
</feature>
<dbReference type="RefSeq" id="XP_012337326.1">
    <property type="nucleotide sequence ID" value="XM_012481903.1"/>
</dbReference>
<keyword evidence="1" id="KW-0472">Membrane</keyword>
<dbReference type="GeneID" id="24269607"/>
<evidence type="ECO:0000256" key="1">
    <source>
        <dbReference type="SAM" id="Phobius"/>
    </source>
</evidence>
<keyword evidence="2" id="KW-0732">Signal</keyword>
<evidence type="ECO:0000313" key="4">
    <source>
        <dbReference type="Proteomes" id="UP000054561"/>
    </source>
</evidence>
<dbReference type="Proteomes" id="UP000054561">
    <property type="component" value="Unassembled WGS sequence"/>
</dbReference>
<dbReference type="AlphaFoldDB" id="A0A0D9QJW8"/>
<feature type="transmembrane region" description="Helical" evidence="1">
    <location>
        <begin position="160"/>
        <end position="180"/>
    </location>
</feature>
<evidence type="ECO:0000313" key="3">
    <source>
        <dbReference type="EMBL" id="KJP86036.1"/>
    </source>
</evidence>
<organism evidence="3 4">
    <name type="scientific">Plasmodium fragile</name>
    <dbReference type="NCBI Taxonomy" id="5857"/>
    <lineage>
        <taxon>Eukaryota</taxon>
        <taxon>Sar</taxon>
        <taxon>Alveolata</taxon>
        <taxon>Apicomplexa</taxon>
        <taxon>Aconoidasida</taxon>
        <taxon>Haemosporida</taxon>
        <taxon>Plasmodiidae</taxon>
        <taxon>Plasmodium</taxon>
        <taxon>Plasmodium (Plasmodium)</taxon>
    </lineage>
</organism>
<reference evidence="3 4" key="1">
    <citation type="submission" date="2014-03" db="EMBL/GenBank/DDBJ databases">
        <title>The Genome Sequence of Plasmodium fragile nilgiri.</title>
        <authorList>
            <consortium name="The Broad Institute Genomics Platform"/>
            <consortium name="The Broad Institute Genome Sequencing Center for Infectious Disease"/>
            <person name="Neafsey D."/>
            <person name="Duraisingh M."/>
            <person name="Young S.K."/>
            <person name="Zeng Q."/>
            <person name="Gargeya S."/>
            <person name="Abouelleil A."/>
            <person name="Alvarado L."/>
            <person name="Chapman S.B."/>
            <person name="Gainer-Dewar J."/>
            <person name="Goldberg J."/>
            <person name="Griggs A."/>
            <person name="Gujja S."/>
            <person name="Hansen M."/>
            <person name="Howarth C."/>
            <person name="Imamovic A."/>
            <person name="Larimer J."/>
            <person name="Pearson M."/>
            <person name="Poon T.W."/>
            <person name="Priest M."/>
            <person name="Roberts A."/>
            <person name="Saif S."/>
            <person name="Shea T."/>
            <person name="Sykes S."/>
            <person name="Wortman J."/>
            <person name="Nusbaum C."/>
            <person name="Birren B."/>
        </authorList>
    </citation>
    <scope>NUCLEOTIDE SEQUENCE [LARGE SCALE GENOMIC DNA]</scope>
    <source>
        <strain evidence="4">nilgiri</strain>
    </source>
</reference>
<keyword evidence="4" id="KW-1185">Reference proteome</keyword>
<dbReference type="EMBL" id="KQ001703">
    <property type="protein sequence ID" value="KJP86036.1"/>
    <property type="molecule type" value="Genomic_DNA"/>
</dbReference>
<gene>
    <name evidence="3" type="ORF">AK88_04293</name>
</gene>
<accession>A0A0D9QJW8</accession>
<sequence>MTFLVKLSISILVLCLWQIADGASTVGTSSGNGTSQYGTENAATVGATTVTLSDATDVGTRGQHNVYGGRVTGSPVKNTVFDDMRRKLKSKVHVKNPGPAKRKPHGGTAQNKLKECCQKLKRCKMGRRAWSILIVISTVLYAFFMTIIQPFSNEAETGIMLVLATLGSMHGIALLIAIIYCCVL</sequence>
<proteinExistence type="predicted"/>
<dbReference type="VEuPathDB" id="PlasmoDB:AK88_04293"/>
<name>A0A0D9QJW8_PLAFR</name>
<feature type="chain" id="PRO_5002343586" evidence="2">
    <location>
        <begin position="23"/>
        <end position="184"/>
    </location>
</feature>
<keyword evidence="1" id="KW-0812">Transmembrane</keyword>